<dbReference type="EMBL" id="JACNJD010000176">
    <property type="protein sequence ID" value="MBC8176949.1"/>
    <property type="molecule type" value="Genomic_DNA"/>
</dbReference>
<dbReference type="AlphaFoldDB" id="A0A8J6T7B2"/>
<comment type="caution">
    <text evidence="2">The sequence shown here is derived from an EMBL/GenBank/DDBJ whole genome shotgun (WGS) entry which is preliminary data.</text>
</comment>
<gene>
    <name evidence="2" type="ORF">H8E19_06045</name>
</gene>
<feature type="domain" description="TRASH" evidence="1">
    <location>
        <begin position="13"/>
        <end position="51"/>
    </location>
</feature>
<organism evidence="2 3">
    <name type="scientific">Candidatus Desulfacyla euxinica</name>
    <dbReference type="NCBI Taxonomy" id="2841693"/>
    <lineage>
        <taxon>Bacteria</taxon>
        <taxon>Deltaproteobacteria</taxon>
        <taxon>Candidatus Desulfacyla</taxon>
    </lineage>
</organism>
<accession>A0A8J6T7B2</accession>
<evidence type="ECO:0000313" key="2">
    <source>
        <dbReference type="EMBL" id="MBC8176949.1"/>
    </source>
</evidence>
<sequence length="84" mass="9601">MQKLAATNNQIIDPVCGMTIDPDKTDLFTVFQGDNYYFCAEGCREAFENKPLKYLKRKGWLGRYMDRLAKVNEKSFGCAGPKCH</sequence>
<dbReference type="GO" id="GO:0016491">
    <property type="term" value="F:oxidoreductase activity"/>
    <property type="evidence" value="ECO:0007669"/>
    <property type="project" value="InterPro"/>
</dbReference>
<proteinExistence type="predicted"/>
<dbReference type="InterPro" id="IPR009078">
    <property type="entry name" value="Ferritin-like_SF"/>
</dbReference>
<dbReference type="InterPro" id="IPR012348">
    <property type="entry name" value="RNR-like"/>
</dbReference>
<protein>
    <submittedName>
        <fullName evidence="2">YHS domain-containing protein</fullName>
    </submittedName>
</protein>
<dbReference type="InterPro" id="IPR011017">
    <property type="entry name" value="TRASH_dom"/>
</dbReference>
<name>A0A8J6T7B2_9DELT</name>
<dbReference type="SMART" id="SM00746">
    <property type="entry name" value="TRASH"/>
    <property type="match status" value="1"/>
</dbReference>
<dbReference type="SUPFAM" id="SSF47240">
    <property type="entry name" value="Ferritin-like"/>
    <property type="match status" value="1"/>
</dbReference>
<reference evidence="2 3" key="1">
    <citation type="submission" date="2020-08" db="EMBL/GenBank/DDBJ databases">
        <title>Bridging the membrane lipid divide: bacteria of the FCB group superphylum have the potential to synthesize archaeal ether lipids.</title>
        <authorList>
            <person name="Villanueva L."/>
            <person name="Von Meijenfeldt F.A.B."/>
            <person name="Westbye A.B."/>
            <person name="Yadav S."/>
            <person name="Hopmans E.C."/>
            <person name="Dutilh B.E."/>
            <person name="Sinninghe Damste J.S."/>
        </authorList>
    </citation>
    <scope>NUCLEOTIDE SEQUENCE [LARGE SCALE GENOMIC DNA]</scope>
    <source>
        <strain evidence="2">NIOZ-UU27</strain>
    </source>
</reference>
<evidence type="ECO:0000259" key="1">
    <source>
        <dbReference type="SMART" id="SM00746"/>
    </source>
</evidence>
<dbReference type="Pfam" id="PF04945">
    <property type="entry name" value="YHS"/>
    <property type="match status" value="1"/>
</dbReference>
<dbReference type="Gene3D" id="1.10.620.20">
    <property type="entry name" value="Ribonucleotide Reductase, subunit A"/>
    <property type="match status" value="1"/>
</dbReference>
<evidence type="ECO:0000313" key="3">
    <source>
        <dbReference type="Proteomes" id="UP000650524"/>
    </source>
</evidence>
<dbReference type="Proteomes" id="UP000650524">
    <property type="component" value="Unassembled WGS sequence"/>
</dbReference>
<dbReference type="InterPro" id="IPR007029">
    <property type="entry name" value="YHS_dom"/>
</dbReference>